<feature type="transmembrane region" description="Helical" evidence="6">
    <location>
        <begin position="252"/>
        <end position="273"/>
    </location>
</feature>
<evidence type="ECO:0000313" key="8">
    <source>
        <dbReference type="EMBL" id="SEI07113.1"/>
    </source>
</evidence>
<evidence type="ECO:0000256" key="4">
    <source>
        <dbReference type="ARBA" id="ARBA00022989"/>
    </source>
</evidence>
<dbReference type="EMBL" id="FNXF01000015">
    <property type="protein sequence ID" value="SEI07113.1"/>
    <property type="molecule type" value="Genomic_DNA"/>
</dbReference>
<evidence type="ECO:0000256" key="5">
    <source>
        <dbReference type="ARBA" id="ARBA00023136"/>
    </source>
</evidence>
<dbReference type="Pfam" id="PF06271">
    <property type="entry name" value="RDD"/>
    <property type="match status" value="1"/>
</dbReference>
<dbReference type="GO" id="GO:0005886">
    <property type="term" value="C:plasma membrane"/>
    <property type="evidence" value="ECO:0007669"/>
    <property type="project" value="UniProtKB-SubCell"/>
</dbReference>
<gene>
    <name evidence="8" type="ORF">SAMN05660691_03349</name>
</gene>
<keyword evidence="5 6" id="KW-0472">Membrane</keyword>
<reference evidence="9" key="1">
    <citation type="submission" date="2016-10" db="EMBL/GenBank/DDBJ databases">
        <authorList>
            <person name="Varghese N."/>
            <person name="Submissions S."/>
        </authorList>
    </citation>
    <scope>NUCLEOTIDE SEQUENCE [LARGE SCALE GENOMIC DNA]</scope>
    <source>
        <strain evidence="9">DSM 17616</strain>
    </source>
</reference>
<dbReference type="InterPro" id="IPR010432">
    <property type="entry name" value="RDD"/>
</dbReference>
<sequence>MSTIPPADNATISEVAPDTFVDSSGKQLTERQVRRVVTPHVFAVAPELIGKPLARPARRGVAILIDGFFIAALTSGSLIFLLPMLTYLAWSRWQAAKTGQVAILACTALVLFTSHNWTSSLPSDTAIKRVTDSTAVSANALRLSQADCDAACAQKQLQAVVQQLQKTQLSIAEREEMLSDLLDISQLSASEKASVMTEAITSLKIGATVEQMSATVQGTTTEPEPVTSITRASLWQRLQKSDHSILKWVQGILADLGIGFGWAIGYFTLFIAWNNGQTIGKKLCGIRVVQLDNKPISLWGAFGRQGGYSAGIATGLLGFLQVYWDPNRQAIQDKLADTLVIRL</sequence>
<name>A0A1H6MY25_9GAMM</name>
<evidence type="ECO:0000256" key="3">
    <source>
        <dbReference type="ARBA" id="ARBA00022692"/>
    </source>
</evidence>
<evidence type="ECO:0000256" key="2">
    <source>
        <dbReference type="ARBA" id="ARBA00022475"/>
    </source>
</evidence>
<dbReference type="STRING" id="173990.SAMN05660691_03349"/>
<dbReference type="PANTHER" id="PTHR36115">
    <property type="entry name" value="PROLINE-RICH ANTIGEN HOMOLOG-RELATED"/>
    <property type="match status" value="1"/>
</dbReference>
<evidence type="ECO:0000313" key="9">
    <source>
        <dbReference type="Proteomes" id="UP000199371"/>
    </source>
</evidence>
<evidence type="ECO:0000256" key="6">
    <source>
        <dbReference type="SAM" id="Phobius"/>
    </source>
</evidence>
<dbReference type="AlphaFoldDB" id="A0A1H6MY25"/>
<dbReference type="Proteomes" id="UP000199371">
    <property type="component" value="Unassembled WGS sequence"/>
</dbReference>
<dbReference type="OrthoDB" id="9787732at2"/>
<dbReference type="InterPro" id="IPR051791">
    <property type="entry name" value="Pra-immunoreactive"/>
</dbReference>
<feature type="transmembrane region" description="Helical" evidence="6">
    <location>
        <begin position="306"/>
        <end position="324"/>
    </location>
</feature>
<keyword evidence="2" id="KW-1003">Cell membrane</keyword>
<organism evidence="8 9">
    <name type="scientific">Rheinheimera pacifica</name>
    <dbReference type="NCBI Taxonomy" id="173990"/>
    <lineage>
        <taxon>Bacteria</taxon>
        <taxon>Pseudomonadati</taxon>
        <taxon>Pseudomonadota</taxon>
        <taxon>Gammaproteobacteria</taxon>
        <taxon>Chromatiales</taxon>
        <taxon>Chromatiaceae</taxon>
        <taxon>Rheinheimera</taxon>
    </lineage>
</organism>
<dbReference type="PANTHER" id="PTHR36115:SF6">
    <property type="entry name" value="PROLINE-RICH ANTIGEN HOMOLOG"/>
    <property type="match status" value="1"/>
</dbReference>
<keyword evidence="4 6" id="KW-1133">Transmembrane helix</keyword>
<dbReference type="RefSeq" id="WP_092795752.1">
    <property type="nucleotide sequence ID" value="NZ_FNXF01000015.1"/>
</dbReference>
<feature type="transmembrane region" description="Helical" evidence="6">
    <location>
        <begin position="61"/>
        <end position="89"/>
    </location>
</feature>
<proteinExistence type="predicted"/>
<evidence type="ECO:0000259" key="7">
    <source>
        <dbReference type="Pfam" id="PF06271"/>
    </source>
</evidence>
<protein>
    <submittedName>
        <fullName evidence="8">RDD family protein</fullName>
    </submittedName>
</protein>
<keyword evidence="3 6" id="KW-0812">Transmembrane</keyword>
<evidence type="ECO:0000256" key="1">
    <source>
        <dbReference type="ARBA" id="ARBA00004651"/>
    </source>
</evidence>
<keyword evidence="9" id="KW-1185">Reference proteome</keyword>
<comment type="subcellular location">
    <subcellularLocation>
        <location evidence="1">Cell membrane</location>
        <topology evidence="1">Multi-pass membrane protein</topology>
    </subcellularLocation>
</comment>
<accession>A0A1H6MY25</accession>
<feature type="domain" description="RDD" evidence="7">
    <location>
        <begin position="253"/>
        <end position="336"/>
    </location>
</feature>